<protein>
    <recommendedName>
        <fullName evidence="6">Fe/B12 periplasmic-binding domain-containing protein</fullName>
    </recommendedName>
</protein>
<dbReference type="GO" id="GO:1901678">
    <property type="term" value="P:iron coordination entity transport"/>
    <property type="evidence" value="ECO:0007669"/>
    <property type="project" value="UniProtKB-ARBA"/>
</dbReference>
<dbReference type="Pfam" id="PF01497">
    <property type="entry name" value="Peripla_BP_2"/>
    <property type="match status" value="1"/>
</dbReference>
<dbReference type="PROSITE" id="PS51257">
    <property type="entry name" value="PROKAR_LIPOPROTEIN"/>
    <property type="match status" value="1"/>
</dbReference>
<comment type="similarity">
    <text evidence="2">Belongs to the bacterial solute-binding protein 8 family.</text>
</comment>
<dbReference type="KEGG" id="ccn:H924_12600"/>
<dbReference type="PATRIC" id="fig|1121353.3.peg.2576"/>
<dbReference type="InterPro" id="IPR051313">
    <property type="entry name" value="Bact_iron-sidero_bind"/>
</dbReference>
<accession>M1TUT8</accession>
<gene>
    <name evidence="7" type="ORF">H924_12600</name>
</gene>
<dbReference type="eggNOG" id="COG0614">
    <property type="taxonomic scope" value="Bacteria"/>
</dbReference>
<keyword evidence="8" id="KW-1185">Reference proteome</keyword>
<organism evidence="7 8">
    <name type="scientific">Corynebacterium callunae DSM 20147</name>
    <dbReference type="NCBI Taxonomy" id="1121353"/>
    <lineage>
        <taxon>Bacteria</taxon>
        <taxon>Bacillati</taxon>
        <taxon>Actinomycetota</taxon>
        <taxon>Actinomycetes</taxon>
        <taxon>Mycobacteriales</taxon>
        <taxon>Corynebacteriaceae</taxon>
        <taxon>Corynebacterium</taxon>
    </lineage>
</organism>
<keyword evidence="4 5" id="KW-0732">Signal</keyword>
<dbReference type="SUPFAM" id="SSF53807">
    <property type="entry name" value="Helical backbone' metal receptor"/>
    <property type="match status" value="1"/>
</dbReference>
<dbReference type="RefSeq" id="WP_015652363.1">
    <property type="nucleotide sequence ID" value="NC_020506.1"/>
</dbReference>
<keyword evidence="3" id="KW-0813">Transport</keyword>
<dbReference type="STRING" id="1121353.H924_12600"/>
<dbReference type="PROSITE" id="PS50983">
    <property type="entry name" value="FE_B12_PBP"/>
    <property type="match status" value="1"/>
</dbReference>
<proteinExistence type="inferred from homology"/>
<evidence type="ECO:0000256" key="4">
    <source>
        <dbReference type="ARBA" id="ARBA00022729"/>
    </source>
</evidence>
<dbReference type="AlphaFoldDB" id="M1TUT8"/>
<dbReference type="InterPro" id="IPR002491">
    <property type="entry name" value="ABC_transptr_periplasmic_BD"/>
</dbReference>
<evidence type="ECO:0000256" key="3">
    <source>
        <dbReference type="ARBA" id="ARBA00022448"/>
    </source>
</evidence>
<dbReference type="Gene3D" id="3.40.50.1980">
    <property type="entry name" value="Nitrogenase molybdenum iron protein domain"/>
    <property type="match status" value="2"/>
</dbReference>
<dbReference type="Proteomes" id="UP000011760">
    <property type="component" value="Chromosome"/>
</dbReference>
<evidence type="ECO:0000313" key="7">
    <source>
        <dbReference type="EMBL" id="AGG67941.1"/>
    </source>
</evidence>
<dbReference type="HOGENOM" id="CLU_038034_0_3_11"/>
<evidence type="ECO:0000256" key="5">
    <source>
        <dbReference type="SAM" id="SignalP"/>
    </source>
</evidence>
<reference evidence="7 8" key="1">
    <citation type="submission" date="2013-02" db="EMBL/GenBank/DDBJ databases">
        <title>The complete genome sequence of Corynebacterium callunae DSM 20147.</title>
        <authorList>
            <person name="Ruckert C."/>
            <person name="Albersmeier A."/>
            <person name="Kalinowski J."/>
        </authorList>
    </citation>
    <scope>NUCLEOTIDE SEQUENCE [LARGE SCALE GENOMIC DNA]</scope>
    <source>
        <strain evidence="7 8">DSM 20147</strain>
    </source>
</reference>
<evidence type="ECO:0000256" key="1">
    <source>
        <dbReference type="ARBA" id="ARBA00004196"/>
    </source>
</evidence>
<feature type="chain" id="PRO_5004018276" description="Fe/B12 periplasmic-binding domain-containing protein" evidence="5">
    <location>
        <begin position="24"/>
        <end position="321"/>
    </location>
</feature>
<feature type="domain" description="Fe/B12 periplasmic-binding" evidence="6">
    <location>
        <begin position="57"/>
        <end position="321"/>
    </location>
</feature>
<dbReference type="OrthoDB" id="9793175at2"/>
<evidence type="ECO:0000256" key="2">
    <source>
        <dbReference type="ARBA" id="ARBA00008814"/>
    </source>
</evidence>
<feature type="signal peptide" evidence="5">
    <location>
        <begin position="1"/>
        <end position="23"/>
    </location>
</feature>
<comment type="subcellular location">
    <subcellularLocation>
        <location evidence="1">Cell envelope</location>
    </subcellularLocation>
</comment>
<evidence type="ECO:0000259" key="6">
    <source>
        <dbReference type="PROSITE" id="PS50983"/>
    </source>
</evidence>
<dbReference type="EMBL" id="CP004354">
    <property type="protein sequence ID" value="AGG67941.1"/>
    <property type="molecule type" value="Genomic_DNA"/>
</dbReference>
<sequence>MNKRLLVPLLGTALLLSGCGATNEDPTAPSESSATTAGNTVETALGTITVPKEVNSVVILEGRRDLDIALALGLPVVGYPYEEAGSLELESPLATQLEQAKTNGAKEIFAADNISLEAIAAADPDLIISRLSDIEPIQEQLETIAPVLPIGEQDTSTWQDDLRLVAQATGTEARAAELIADYDSRVETLSTQYADTLANNTFAPVSFNGGTFETRPNRLLSVVLQDLGATPSQAFATAIDGEETEYSPEQLLSGFSDADALIMLVSSPQTWQDLQDDQLYQQLPAVLNHHVMRSDKQTHEGGPLTALHALDVIEELLRTYK</sequence>
<dbReference type="PANTHER" id="PTHR30532:SF1">
    <property type="entry name" value="IRON(3+)-HYDROXAMATE-BINDING PROTEIN FHUD"/>
    <property type="match status" value="1"/>
</dbReference>
<dbReference type="PANTHER" id="PTHR30532">
    <property type="entry name" value="IRON III DICITRATE-BINDING PERIPLASMIC PROTEIN"/>
    <property type="match status" value="1"/>
</dbReference>
<evidence type="ECO:0000313" key="8">
    <source>
        <dbReference type="Proteomes" id="UP000011760"/>
    </source>
</evidence>
<name>M1TUT8_9CORY</name>
<dbReference type="GO" id="GO:0030288">
    <property type="term" value="C:outer membrane-bounded periplasmic space"/>
    <property type="evidence" value="ECO:0007669"/>
    <property type="project" value="TreeGrafter"/>
</dbReference>